<protein>
    <submittedName>
        <fullName evidence="2">Uncharacterized protein</fullName>
    </submittedName>
</protein>
<feature type="compositionally biased region" description="Low complexity" evidence="1">
    <location>
        <begin position="296"/>
        <end position="307"/>
    </location>
</feature>
<dbReference type="EMBL" id="FMIC01000002">
    <property type="protein sequence ID" value="SCL73805.1"/>
    <property type="molecule type" value="Genomic_DNA"/>
</dbReference>
<feature type="compositionally biased region" description="Low complexity" evidence="1">
    <location>
        <begin position="484"/>
        <end position="494"/>
    </location>
</feature>
<gene>
    <name evidence="2" type="ORF">GA0070608_6119</name>
</gene>
<feature type="compositionally biased region" description="Low complexity" evidence="1">
    <location>
        <begin position="118"/>
        <end position="133"/>
    </location>
</feature>
<feature type="compositionally biased region" description="Pro residues" evidence="1">
    <location>
        <begin position="308"/>
        <end position="322"/>
    </location>
</feature>
<feature type="compositionally biased region" description="Basic residues" evidence="1">
    <location>
        <begin position="502"/>
        <end position="516"/>
    </location>
</feature>
<organism evidence="2 3">
    <name type="scientific">Micromonospora peucetia</name>
    <dbReference type="NCBI Taxonomy" id="47871"/>
    <lineage>
        <taxon>Bacteria</taxon>
        <taxon>Bacillati</taxon>
        <taxon>Actinomycetota</taxon>
        <taxon>Actinomycetes</taxon>
        <taxon>Micromonosporales</taxon>
        <taxon>Micromonosporaceae</taxon>
        <taxon>Micromonospora</taxon>
    </lineage>
</organism>
<feature type="compositionally biased region" description="Basic residues" evidence="1">
    <location>
        <begin position="387"/>
        <end position="403"/>
    </location>
</feature>
<feature type="compositionally biased region" description="Basic residues" evidence="1">
    <location>
        <begin position="214"/>
        <end position="225"/>
    </location>
</feature>
<feature type="region of interest" description="Disordered" evidence="1">
    <location>
        <begin position="376"/>
        <end position="531"/>
    </location>
</feature>
<feature type="compositionally biased region" description="Basic residues" evidence="1">
    <location>
        <begin position="421"/>
        <end position="432"/>
    </location>
</feature>
<feature type="compositionally biased region" description="Low complexity" evidence="1">
    <location>
        <begin position="404"/>
        <end position="414"/>
    </location>
</feature>
<proteinExistence type="predicted"/>
<sequence>MPTCRCRRTAPDPCRSPSRRCPALRGPTTVDVPGRRPAGVAPPRRTPRQHPDPATPRQYPDPATPRRCPGPATPRRYPVRPPRRPVSGCSGRTAPPPVAGAPQPTTPGSRVGAGVRLATMRPPAGPGTPRRPASQPRGVRTTRWSRPRVGRHPRTRWRSRLTRRARSRGKRGGNASPVTPGPVDRSARPTGCGRPAAPTTPIPLCRRSSGPCRRPLRAVRRRRHPERSSAASRPAPRPRAGPGPVCSRHGPPTPPRADSRPAGPGPGPSRPGLPTARTPGRRRFGAPPDPRRPAPRCRAAPRSAGPAPTRPRPDPPGAPRVPTPARRVLRIRTQARLVPFGVLRVPTAARLVPFGVLHGPTAARLVLLGVPHDRTRRHPVPPARRPASCRHRLSPARARRRPGRAVPGLPRPARSGLIRSRPARPVRPRLRPARPGPVRVPVPSGHRLTGGTGPSRRPARAPGPAPSGRPGWPGLPPRRPAPGPRTVRPGGPSRHTASLGGRSRRVSRRCRRRGRGRTGGGAGRRSGRTAR</sequence>
<reference evidence="2 3" key="1">
    <citation type="submission" date="2016-06" db="EMBL/GenBank/DDBJ databases">
        <authorList>
            <person name="Kjaerup R.B."/>
            <person name="Dalgaard T.S."/>
            <person name="Juul-Madsen H.R."/>
        </authorList>
    </citation>
    <scope>NUCLEOTIDE SEQUENCE [LARGE SCALE GENOMIC DNA]</scope>
    <source>
        <strain evidence="2 3">DSM 43363</strain>
    </source>
</reference>
<dbReference type="STRING" id="47871.GA0070608_6119"/>
<evidence type="ECO:0000256" key="1">
    <source>
        <dbReference type="SAM" id="MobiDB-lite"/>
    </source>
</evidence>
<evidence type="ECO:0000313" key="2">
    <source>
        <dbReference type="EMBL" id="SCL73805.1"/>
    </source>
</evidence>
<dbReference type="Proteomes" id="UP000199343">
    <property type="component" value="Unassembled WGS sequence"/>
</dbReference>
<accession>A0A1C6W5E2</accession>
<dbReference type="AlphaFoldDB" id="A0A1C6W5E2"/>
<feature type="region of interest" description="Disordered" evidence="1">
    <location>
        <begin position="1"/>
        <end position="324"/>
    </location>
</feature>
<evidence type="ECO:0000313" key="3">
    <source>
        <dbReference type="Proteomes" id="UP000199343"/>
    </source>
</evidence>
<feature type="compositionally biased region" description="Pro residues" evidence="1">
    <location>
        <begin position="461"/>
        <end position="483"/>
    </location>
</feature>
<name>A0A1C6W5E2_9ACTN</name>
<feature type="compositionally biased region" description="Basic residues" evidence="1">
    <location>
        <begin position="143"/>
        <end position="171"/>
    </location>
</feature>